<dbReference type="EMBL" id="CAJNOG010001151">
    <property type="protein sequence ID" value="CAF1414860.1"/>
    <property type="molecule type" value="Genomic_DNA"/>
</dbReference>
<dbReference type="Proteomes" id="UP000663844">
    <property type="component" value="Unassembled WGS sequence"/>
</dbReference>
<dbReference type="GO" id="GO:0032007">
    <property type="term" value="P:negative regulation of TOR signaling"/>
    <property type="evidence" value="ECO:0007669"/>
    <property type="project" value="InterPro"/>
</dbReference>
<dbReference type="OrthoDB" id="9992964at2759"/>
<dbReference type="GO" id="GO:0048011">
    <property type="term" value="P:neurotrophin TRK receptor signaling pathway"/>
    <property type="evidence" value="ECO:0007669"/>
    <property type="project" value="InterPro"/>
</dbReference>
<accession>A0A815LWF5</accession>
<dbReference type="EMBL" id="CAJNON010001202">
    <property type="protein sequence ID" value="CAF1439461.1"/>
    <property type="molecule type" value="Genomic_DNA"/>
</dbReference>
<evidence type="ECO:0000313" key="1">
    <source>
        <dbReference type="EMBL" id="CAF1414860.1"/>
    </source>
</evidence>
<protein>
    <submittedName>
        <fullName evidence="1">Uncharacterized protein</fullName>
    </submittedName>
</protein>
<comment type="caution">
    <text evidence="1">The sequence shown here is derived from an EMBL/GenBank/DDBJ whole genome shotgun (WGS) entry which is preliminary data.</text>
</comment>
<proteinExistence type="predicted"/>
<dbReference type="EMBL" id="CAJOAZ010000201">
    <property type="protein sequence ID" value="CAF3574577.1"/>
    <property type="molecule type" value="Genomic_DNA"/>
</dbReference>
<dbReference type="Proteomes" id="UP000663845">
    <property type="component" value="Unassembled WGS sequence"/>
</dbReference>
<dbReference type="InterPro" id="IPR026682">
    <property type="entry name" value="AKT1S1"/>
</dbReference>
<evidence type="ECO:0000313" key="3">
    <source>
        <dbReference type="EMBL" id="CAF3574577.1"/>
    </source>
</evidence>
<dbReference type="Proteomes" id="UP000663881">
    <property type="component" value="Unassembled WGS sequence"/>
</dbReference>
<dbReference type="AlphaFoldDB" id="A0A815LWF5"/>
<dbReference type="PANTHER" id="PTHR21844:SF2">
    <property type="entry name" value="PROLINE-RICH AKT1 SUBSTRATE 1"/>
    <property type="match status" value="1"/>
</dbReference>
<dbReference type="GO" id="GO:0005737">
    <property type="term" value="C:cytoplasm"/>
    <property type="evidence" value="ECO:0007669"/>
    <property type="project" value="TreeGrafter"/>
</dbReference>
<evidence type="ECO:0000313" key="4">
    <source>
        <dbReference type="EMBL" id="CAF3749789.1"/>
    </source>
</evidence>
<evidence type="ECO:0000313" key="2">
    <source>
        <dbReference type="EMBL" id="CAF1439461.1"/>
    </source>
</evidence>
<name>A0A815LWF5_9BILA</name>
<organism evidence="1 5">
    <name type="scientific">Adineta steineri</name>
    <dbReference type="NCBI Taxonomy" id="433720"/>
    <lineage>
        <taxon>Eukaryota</taxon>
        <taxon>Metazoa</taxon>
        <taxon>Spiralia</taxon>
        <taxon>Gnathifera</taxon>
        <taxon>Rotifera</taxon>
        <taxon>Eurotatoria</taxon>
        <taxon>Bdelloidea</taxon>
        <taxon>Adinetida</taxon>
        <taxon>Adinetidae</taxon>
        <taxon>Adineta</taxon>
    </lineage>
</organism>
<dbReference type="Proteomes" id="UP000663891">
    <property type="component" value="Unassembled WGS sequence"/>
</dbReference>
<dbReference type="PANTHER" id="PTHR21844">
    <property type="entry name" value="AKT1 SUBSTRATE 1 PROTEIN"/>
    <property type="match status" value="1"/>
</dbReference>
<evidence type="ECO:0000313" key="5">
    <source>
        <dbReference type="Proteomes" id="UP000663845"/>
    </source>
</evidence>
<dbReference type="EMBL" id="CAJOAY010000863">
    <property type="protein sequence ID" value="CAF3749789.1"/>
    <property type="molecule type" value="Genomic_DNA"/>
</dbReference>
<reference evidence="1" key="1">
    <citation type="submission" date="2021-02" db="EMBL/GenBank/DDBJ databases">
        <authorList>
            <person name="Nowell W R."/>
        </authorList>
    </citation>
    <scope>NUCLEOTIDE SEQUENCE</scope>
</reference>
<sequence>MRFYCQCLNVTIDVLEINDNQETLTYSLPVDLIPFVNLSEEWMEYNVSSEQTIHIAWQSLFQSIPVRDMKLNRCLACNQYTHITNIESNRILINKNLLDDKTVKNAYSDPNYSKITKIILPCSLNNSSMTRLSALQSENFQREYELVQQLYRQSLEDADQETEEKIRMYQYEQEQLLKTKTAEINKQLDAFLSFMRSIPRYTSSAKTSPTLQTSISYINENSMESGFGSDIFDTNGTDLSRQSSTFERTFSERTNNLDDDINEDSMLDNTRWFSSKDNVSNFATSVPKDIAFRPCFIPLQNDDDSNDLERIGKSFRDLSQSLMCTDGTELFGDLPSPRLNVTQT</sequence>
<gene>
    <name evidence="1" type="ORF">JYZ213_LOCUS38612</name>
    <name evidence="4" type="ORF">OKA104_LOCUS15612</name>
    <name evidence="3" type="ORF">OXD698_LOCUS5087</name>
    <name evidence="2" type="ORF">VCS650_LOCUS38794</name>
</gene>